<dbReference type="Pfam" id="PF13354">
    <property type="entry name" value="Beta-lactamase2"/>
    <property type="match status" value="1"/>
</dbReference>
<evidence type="ECO:0000313" key="3">
    <source>
        <dbReference type="Proteomes" id="UP001595979"/>
    </source>
</evidence>
<organism evidence="2 3">
    <name type="scientific">Deinococcus petrolearius</name>
    <dbReference type="NCBI Taxonomy" id="1751295"/>
    <lineage>
        <taxon>Bacteria</taxon>
        <taxon>Thermotogati</taxon>
        <taxon>Deinococcota</taxon>
        <taxon>Deinococci</taxon>
        <taxon>Deinococcales</taxon>
        <taxon>Deinococcaceae</taxon>
        <taxon>Deinococcus</taxon>
    </lineage>
</organism>
<dbReference type="EMBL" id="JBHSOH010000007">
    <property type="protein sequence ID" value="MFC5848501.1"/>
    <property type="molecule type" value="Genomic_DNA"/>
</dbReference>
<dbReference type="InterPro" id="IPR045155">
    <property type="entry name" value="Beta-lactam_cat"/>
</dbReference>
<reference evidence="3" key="1">
    <citation type="journal article" date="2019" name="Int. J. Syst. Evol. Microbiol.">
        <title>The Global Catalogue of Microorganisms (GCM) 10K type strain sequencing project: providing services to taxonomists for standard genome sequencing and annotation.</title>
        <authorList>
            <consortium name="The Broad Institute Genomics Platform"/>
            <consortium name="The Broad Institute Genome Sequencing Center for Infectious Disease"/>
            <person name="Wu L."/>
            <person name="Ma J."/>
        </authorList>
    </citation>
    <scope>NUCLEOTIDE SEQUENCE [LARGE SCALE GENOMIC DNA]</scope>
    <source>
        <strain evidence="3">CGMCC 1.15053</strain>
    </source>
</reference>
<feature type="domain" description="Beta-lactamase class A catalytic" evidence="1">
    <location>
        <begin position="29"/>
        <end position="238"/>
    </location>
</feature>
<dbReference type="GO" id="GO:0016787">
    <property type="term" value="F:hydrolase activity"/>
    <property type="evidence" value="ECO:0007669"/>
    <property type="project" value="UniProtKB-KW"/>
</dbReference>
<dbReference type="InterPro" id="IPR000871">
    <property type="entry name" value="Beta-lactam_class-A"/>
</dbReference>
<name>A0ABW1DL97_9DEIO</name>
<dbReference type="PANTHER" id="PTHR35333">
    <property type="entry name" value="BETA-LACTAMASE"/>
    <property type="match status" value="1"/>
</dbReference>
<keyword evidence="2" id="KW-0378">Hydrolase</keyword>
<dbReference type="Gene3D" id="3.40.710.10">
    <property type="entry name" value="DD-peptidase/beta-lactamase superfamily"/>
    <property type="match status" value="1"/>
</dbReference>
<evidence type="ECO:0000313" key="2">
    <source>
        <dbReference type="EMBL" id="MFC5848501.1"/>
    </source>
</evidence>
<gene>
    <name evidence="2" type="ORF">ACFPQ6_09280</name>
</gene>
<accession>A0ABW1DL97</accession>
<evidence type="ECO:0000259" key="1">
    <source>
        <dbReference type="Pfam" id="PF13354"/>
    </source>
</evidence>
<protein>
    <submittedName>
        <fullName evidence="2">Serine hydrolase</fullName>
    </submittedName>
</protein>
<dbReference type="InterPro" id="IPR012338">
    <property type="entry name" value="Beta-lactam/transpept-like"/>
</dbReference>
<comment type="caution">
    <text evidence="2">The sequence shown here is derived from an EMBL/GenBank/DDBJ whole genome shotgun (WGS) entry which is preliminary data.</text>
</comment>
<keyword evidence="3" id="KW-1185">Reference proteome</keyword>
<dbReference type="RefSeq" id="WP_380048607.1">
    <property type="nucleotide sequence ID" value="NZ_JBHSOH010000007.1"/>
</dbReference>
<sequence length="271" mass="28938">MNAAEAELDTAVTALEMDLGGSLAYHALKRTTGWTASRRADEIMASASTYKLALLLHAAREVGAGRADWATPLHFADRHRSWGTGILGQLSAGLSLPLRDVCQLMTALSDNSATDLLVETFGLEAVNRTLSDLGFRYTRLLAQNAPRSPYGRPPLAAGQTTPAEMVRLLLGIQDATFVPRSSADLLLEMLAAQQDRTMIARHLPTGWYYAGKTGSNADLRADVGVVTSPGGIQIVLALYAHHPASGDWSVDSPGTLAVARLAQILISFSSR</sequence>
<dbReference type="PANTHER" id="PTHR35333:SF3">
    <property type="entry name" value="BETA-LACTAMASE-TYPE TRANSPEPTIDASE FOLD CONTAINING PROTEIN"/>
    <property type="match status" value="1"/>
</dbReference>
<dbReference type="Proteomes" id="UP001595979">
    <property type="component" value="Unassembled WGS sequence"/>
</dbReference>
<dbReference type="SUPFAM" id="SSF56601">
    <property type="entry name" value="beta-lactamase/transpeptidase-like"/>
    <property type="match status" value="1"/>
</dbReference>
<proteinExistence type="predicted"/>